<comment type="caution">
    <text evidence="3">The sequence shown here is derived from an EMBL/GenBank/DDBJ whole genome shotgun (WGS) entry which is preliminary data.</text>
</comment>
<dbReference type="InterPro" id="IPR000758">
    <property type="entry name" value="Enterovir_OMP"/>
</dbReference>
<dbReference type="OrthoDB" id="8741777at2"/>
<evidence type="ECO:0008006" key="5">
    <source>
        <dbReference type="Google" id="ProtNLM"/>
    </source>
</evidence>
<comment type="subcellular location">
    <subcellularLocation>
        <location evidence="1">Cell outer membrane</location>
    </subcellularLocation>
</comment>
<feature type="chain" id="PRO_5017679472" description="Porin" evidence="2">
    <location>
        <begin position="29"/>
        <end position="333"/>
    </location>
</feature>
<reference evidence="3 4" key="1">
    <citation type="submission" date="2018-08" db="EMBL/GenBank/DDBJ databases">
        <title>Paraburkholderia sp. DHOM06 isolated from forest soil.</title>
        <authorList>
            <person name="Gao Z.-H."/>
            <person name="Qiu L.-H."/>
        </authorList>
    </citation>
    <scope>NUCLEOTIDE SEQUENCE [LARGE SCALE GENOMIC DNA]</scope>
    <source>
        <strain evidence="3 4">DHOM06</strain>
    </source>
</reference>
<evidence type="ECO:0000256" key="1">
    <source>
        <dbReference type="ARBA" id="ARBA00004442"/>
    </source>
</evidence>
<name>A0A3D8JYK6_9BURK</name>
<dbReference type="SUPFAM" id="SSF56925">
    <property type="entry name" value="OMPA-like"/>
    <property type="match status" value="1"/>
</dbReference>
<feature type="signal peptide" evidence="2">
    <location>
        <begin position="1"/>
        <end position="28"/>
    </location>
</feature>
<dbReference type="RefSeq" id="WP_115533997.1">
    <property type="nucleotide sequence ID" value="NZ_QRGA01000007.1"/>
</dbReference>
<organism evidence="3 4">
    <name type="scientific">Trinickia dinghuensis</name>
    <dbReference type="NCBI Taxonomy" id="2291023"/>
    <lineage>
        <taxon>Bacteria</taxon>
        <taxon>Pseudomonadati</taxon>
        <taxon>Pseudomonadota</taxon>
        <taxon>Betaproteobacteria</taxon>
        <taxon>Burkholderiales</taxon>
        <taxon>Burkholderiaceae</taxon>
        <taxon>Trinickia</taxon>
    </lineage>
</organism>
<proteinExistence type="predicted"/>
<sequence length="333" mass="36531">MNKPARSMRFSRWVLLAGSIAVCQSIHAQEISALGGWLRANVPGESTYTWGFTYLQPLDAHNALSYSWINEGHVRDNHRDGFALQYWLRGTFADPRLTLGAGFGGDYYFDTEASANGRRYVDAHGLSPIVSLAATWHASDHLFYQLRLNEILGSHSYNTFGALFGIGYAFDSPKRSAPSPGTRGAGDDVSSGDQITAMAGWTEVNSLTSPGAAAYGFEYRHGFGPYVDGTVSWINEGHTALNTRSGAAAQIWLRRAFFDDRLSLGVGAGPYYAIDTHRVKGGTDTGGKVSVLLTMSAAYNVTRHWFVRASWNRVMTSYDKDSDIYLGGIGYRF</sequence>
<keyword evidence="2" id="KW-0732">Signal</keyword>
<protein>
    <recommendedName>
        <fullName evidence="5">Porin</fullName>
    </recommendedName>
</protein>
<keyword evidence="4" id="KW-1185">Reference proteome</keyword>
<dbReference type="AlphaFoldDB" id="A0A3D8JYK6"/>
<dbReference type="GO" id="GO:0044384">
    <property type="term" value="C:host outer membrane"/>
    <property type="evidence" value="ECO:0007669"/>
    <property type="project" value="InterPro"/>
</dbReference>
<accession>A0A3D8JYK6</accession>
<dbReference type="GO" id="GO:0009279">
    <property type="term" value="C:cell outer membrane"/>
    <property type="evidence" value="ECO:0007669"/>
    <property type="project" value="UniProtKB-SubCell"/>
</dbReference>
<dbReference type="Proteomes" id="UP000256838">
    <property type="component" value="Unassembled WGS sequence"/>
</dbReference>
<dbReference type="PROSITE" id="PS00695">
    <property type="entry name" value="ENT_VIR_OMP_2"/>
    <property type="match status" value="1"/>
</dbReference>
<evidence type="ECO:0000313" key="3">
    <source>
        <dbReference type="EMBL" id="RDU98237.1"/>
    </source>
</evidence>
<dbReference type="InterPro" id="IPR011250">
    <property type="entry name" value="OMP/PagP_B-barrel"/>
</dbReference>
<evidence type="ECO:0000256" key="2">
    <source>
        <dbReference type="SAM" id="SignalP"/>
    </source>
</evidence>
<gene>
    <name evidence="3" type="ORF">DWV00_12990</name>
</gene>
<evidence type="ECO:0000313" key="4">
    <source>
        <dbReference type="Proteomes" id="UP000256838"/>
    </source>
</evidence>
<dbReference type="EMBL" id="QRGA01000007">
    <property type="protein sequence ID" value="RDU98237.1"/>
    <property type="molecule type" value="Genomic_DNA"/>
</dbReference>